<feature type="domain" description="Peptidase S1" evidence="4">
    <location>
        <begin position="1"/>
        <end position="220"/>
    </location>
</feature>
<comment type="similarity">
    <text evidence="2">Belongs to the peptidase S1 family. CLIP subfamily.</text>
</comment>
<accession>A0A7R8YU36</accession>
<dbReference type="GO" id="GO:0006508">
    <property type="term" value="P:proteolysis"/>
    <property type="evidence" value="ECO:0007669"/>
    <property type="project" value="UniProtKB-KW"/>
</dbReference>
<sequence length="224" mass="25508">MRANLDDFSYQALITIKRKYCGGAIIHPRWVITAAHCVKEMKTYRMKVYYNILDRRDPYRFTYCRRVRDAFSHENKHYDVGLIKLKRTITKAHEMELQPVRLGYLGDIVGRKAVLSGWGTTSGEDLVKSRYLQYMTMEVTDTETCMKYFGKLVKTNQIICAKPIYQNASVCFGDSGGPLVLSGTKDLIGVLSLGDRTCKSRATGFLNASHVKSWVESKIAPDQI</sequence>
<keyword evidence="3" id="KW-0720">Serine protease</keyword>
<proteinExistence type="inferred from homology"/>
<gene>
    <name evidence="5" type="ORF">HERILL_LOCUS5414</name>
</gene>
<dbReference type="CDD" id="cd00190">
    <property type="entry name" value="Tryp_SPc"/>
    <property type="match status" value="1"/>
</dbReference>
<dbReference type="AlphaFoldDB" id="A0A7R8YU36"/>
<dbReference type="FunFam" id="2.40.10.10:FF:000068">
    <property type="entry name" value="transmembrane protease serine 2"/>
    <property type="match status" value="1"/>
</dbReference>
<dbReference type="PROSITE" id="PS00135">
    <property type="entry name" value="TRYPSIN_SER"/>
    <property type="match status" value="1"/>
</dbReference>
<protein>
    <recommendedName>
        <fullName evidence="4">Peptidase S1 domain-containing protein</fullName>
    </recommendedName>
</protein>
<name>A0A7R8YU36_HERIL</name>
<dbReference type="PANTHER" id="PTHR24256">
    <property type="entry name" value="TRYPTASE-RELATED"/>
    <property type="match status" value="1"/>
</dbReference>
<dbReference type="GO" id="GO:0004252">
    <property type="term" value="F:serine-type endopeptidase activity"/>
    <property type="evidence" value="ECO:0007669"/>
    <property type="project" value="InterPro"/>
</dbReference>
<dbReference type="PROSITE" id="PS50240">
    <property type="entry name" value="TRYPSIN_DOM"/>
    <property type="match status" value="1"/>
</dbReference>
<evidence type="ECO:0000313" key="6">
    <source>
        <dbReference type="Proteomes" id="UP000594454"/>
    </source>
</evidence>
<reference evidence="5 6" key="1">
    <citation type="submission" date="2020-11" db="EMBL/GenBank/DDBJ databases">
        <authorList>
            <person name="Wallbank WR R."/>
            <person name="Pardo Diaz C."/>
            <person name="Kozak K."/>
            <person name="Martin S."/>
            <person name="Jiggins C."/>
            <person name="Moest M."/>
            <person name="Warren A I."/>
            <person name="Generalovic N T."/>
            <person name="Byers J.R.P. K."/>
            <person name="Montejo-Kovacevich G."/>
            <person name="Yen C E."/>
        </authorList>
    </citation>
    <scope>NUCLEOTIDE SEQUENCE [LARGE SCALE GENOMIC DNA]</scope>
</reference>
<evidence type="ECO:0000313" key="5">
    <source>
        <dbReference type="EMBL" id="CAD7082379.1"/>
    </source>
</evidence>
<evidence type="ECO:0000259" key="4">
    <source>
        <dbReference type="PROSITE" id="PS50240"/>
    </source>
</evidence>
<dbReference type="OrthoDB" id="7959598at2759"/>
<dbReference type="Proteomes" id="UP000594454">
    <property type="component" value="Chromosome 2"/>
</dbReference>
<evidence type="ECO:0000256" key="2">
    <source>
        <dbReference type="ARBA" id="ARBA00024195"/>
    </source>
</evidence>
<organism evidence="5 6">
    <name type="scientific">Hermetia illucens</name>
    <name type="common">Black soldier fly</name>
    <dbReference type="NCBI Taxonomy" id="343691"/>
    <lineage>
        <taxon>Eukaryota</taxon>
        <taxon>Metazoa</taxon>
        <taxon>Ecdysozoa</taxon>
        <taxon>Arthropoda</taxon>
        <taxon>Hexapoda</taxon>
        <taxon>Insecta</taxon>
        <taxon>Pterygota</taxon>
        <taxon>Neoptera</taxon>
        <taxon>Endopterygota</taxon>
        <taxon>Diptera</taxon>
        <taxon>Brachycera</taxon>
        <taxon>Stratiomyomorpha</taxon>
        <taxon>Stratiomyidae</taxon>
        <taxon>Hermetiinae</taxon>
        <taxon>Hermetia</taxon>
    </lineage>
</organism>
<keyword evidence="3" id="KW-0645">Protease</keyword>
<dbReference type="Gene3D" id="2.40.10.10">
    <property type="entry name" value="Trypsin-like serine proteases"/>
    <property type="match status" value="1"/>
</dbReference>
<dbReference type="InterPro" id="IPR033116">
    <property type="entry name" value="TRYPSIN_SER"/>
</dbReference>
<dbReference type="InterPro" id="IPR001314">
    <property type="entry name" value="Peptidase_S1A"/>
</dbReference>
<dbReference type="SUPFAM" id="SSF50494">
    <property type="entry name" value="Trypsin-like serine proteases"/>
    <property type="match status" value="1"/>
</dbReference>
<evidence type="ECO:0000256" key="1">
    <source>
        <dbReference type="ARBA" id="ARBA00023157"/>
    </source>
</evidence>
<dbReference type="InterPro" id="IPR018114">
    <property type="entry name" value="TRYPSIN_HIS"/>
</dbReference>
<dbReference type="SMART" id="SM00020">
    <property type="entry name" value="Tryp_SPc"/>
    <property type="match status" value="1"/>
</dbReference>
<dbReference type="PROSITE" id="PS00134">
    <property type="entry name" value="TRYPSIN_HIS"/>
    <property type="match status" value="1"/>
</dbReference>
<dbReference type="PRINTS" id="PR00722">
    <property type="entry name" value="CHYMOTRYPSIN"/>
</dbReference>
<dbReference type="InterPro" id="IPR009003">
    <property type="entry name" value="Peptidase_S1_PA"/>
</dbReference>
<dbReference type="InParanoid" id="A0A7R8YU36"/>
<dbReference type="InterPro" id="IPR043504">
    <property type="entry name" value="Peptidase_S1_PA_chymotrypsin"/>
</dbReference>
<dbReference type="EMBL" id="LR899010">
    <property type="protein sequence ID" value="CAD7082379.1"/>
    <property type="molecule type" value="Genomic_DNA"/>
</dbReference>
<dbReference type="Pfam" id="PF00089">
    <property type="entry name" value="Trypsin"/>
    <property type="match status" value="1"/>
</dbReference>
<keyword evidence="3" id="KW-0378">Hydrolase</keyword>
<dbReference type="InterPro" id="IPR001254">
    <property type="entry name" value="Trypsin_dom"/>
</dbReference>
<keyword evidence="1" id="KW-1015">Disulfide bond</keyword>
<evidence type="ECO:0000256" key="3">
    <source>
        <dbReference type="RuleBase" id="RU363034"/>
    </source>
</evidence>
<keyword evidence="6" id="KW-1185">Reference proteome</keyword>
<dbReference type="InterPro" id="IPR051487">
    <property type="entry name" value="Ser/Thr_Proteases_Immune/Dev"/>
</dbReference>